<name>A0A0V0YS29_9BILA</name>
<dbReference type="EMBL" id="JYDQ01003290">
    <property type="protein sequence ID" value="KRY02936.1"/>
    <property type="molecule type" value="Genomic_DNA"/>
</dbReference>
<evidence type="ECO:0000313" key="2">
    <source>
        <dbReference type="EMBL" id="KRY02936.1"/>
    </source>
</evidence>
<evidence type="ECO:0000313" key="3">
    <source>
        <dbReference type="Proteomes" id="UP000054783"/>
    </source>
</evidence>
<feature type="region of interest" description="Disordered" evidence="1">
    <location>
        <begin position="23"/>
        <end position="49"/>
    </location>
</feature>
<sequence>MLSERGQCLLHTSMQLSLVTTANQSSSLNSPGDLPRVALRAHQGKGQVD</sequence>
<dbReference type="Proteomes" id="UP000054783">
    <property type="component" value="Unassembled WGS sequence"/>
</dbReference>
<proteinExistence type="predicted"/>
<organism evidence="2 3">
    <name type="scientific">Trichinella patagoniensis</name>
    <dbReference type="NCBI Taxonomy" id="990121"/>
    <lineage>
        <taxon>Eukaryota</taxon>
        <taxon>Metazoa</taxon>
        <taxon>Ecdysozoa</taxon>
        <taxon>Nematoda</taxon>
        <taxon>Enoplea</taxon>
        <taxon>Dorylaimia</taxon>
        <taxon>Trichinellida</taxon>
        <taxon>Trichinellidae</taxon>
        <taxon>Trichinella</taxon>
    </lineage>
</organism>
<protein>
    <submittedName>
        <fullName evidence="2">Uncharacterized protein</fullName>
    </submittedName>
</protein>
<comment type="caution">
    <text evidence="2">The sequence shown here is derived from an EMBL/GenBank/DDBJ whole genome shotgun (WGS) entry which is preliminary data.</text>
</comment>
<gene>
    <name evidence="2" type="ORF">T12_4084</name>
</gene>
<evidence type="ECO:0000256" key="1">
    <source>
        <dbReference type="SAM" id="MobiDB-lite"/>
    </source>
</evidence>
<reference evidence="2 3" key="1">
    <citation type="submission" date="2015-01" db="EMBL/GenBank/DDBJ databases">
        <title>Evolution of Trichinella species and genotypes.</title>
        <authorList>
            <person name="Korhonen P.K."/>
            <person name="Edoardo P."/>
            <person name="Giuseppe L.R."/>
            <person name="Gasser R.B."/>
        </authorList>
    </citation>
    <scope>NUCLEOTIDE SEQUENCE [LARGE SCALE GENOMIC DNA]</scope>
    <source>
        <strain evidence="2">ISS2496</strain>
    </source>
</reference>
<accession>A0A0V0YS29</accession>
<keyword evidence="3" id="KW-1185">Reference proteome</keyword>
<dbReference type="AlphaFoldDB" id="A0A0V0YS29"/>